<gene>
    <name evidence="1" type="ORF">UX85_C0002G0007</name>
</gene>
<dbReference type="AlphaFoldDB" id="A0A0G1RWX3"/>
<organism evidence="1 2">
    <name type="scientific">Candidatus Beckwithbacteria bacterium GW2011_GWB1_47_15</name>
    <dbReference type="NCBI Taxonomy" id="1618371"/>
    <lineage>
        <taxon>Bacteria</taxon>
        <taxon>Candidatus Beckwithiibacteriota</taxon>
    </lineage>
</organism>
<proteinExistence type="predicted"/>
<evidence type="ECO:0000313" key="2">
    <source>
        <dbReference type="Proteomes" id="UP000033860"/>
    </source>
</evidence>
<protein>
    <submittedName>
        <fullName evidence="1">Uncharacterized protein</fullName>
    </submittedName>
</protein>
<sequence>MEPKPLPDSQSLNLPYSQEIETAGIKIASIVQSYRKGQIETKEARSQLSSWLMKKFTYEEFREAVKAAFGRNITDPDILPVNQSRNWSAKELASSLRRPVVFGGTGLAVVFVDMFDSGISAAHKYPMNYDLLVSYFKRHPDKLFGDYFDRDEIIKDQMSITRCLEFIDSVIIQAEKELTSHGGFTANAAIRAFGMENLLTPQANLTDSLRINLNRFLLPNFNIEIGVNRPPKDIVDQSIATLLDDVDVRHQLDNQTGEAGLMVF</sequence>
<accession>A0A0G1RWX3</accession>
<comment type="caution">
    <text evidence="1">The sequence shown here is derived from an EMBL/GenBank/DDBJ whole genome shotgun (WGS) entry which is preliminary data.</text>
</comment>
<dbReference type="EMBL" id="LCNT01000002">
    <property type="protein sequence ID" value="KKU61627.1"/>
    <property type="molecule type" value="Genomic_DNA"/>
</dbReference>
<name>A0A0G1RWX3_9BACT</name>
<evidence type="ECO:0000313" key="1">
    <source>
        <dbReference type="EMBL" id="KKU61627.1"/>
    </source>
</evidence>
<reference evidence="1 2" key="1">
    <citation type="journal article" date="2015" name="Nature">
        <title>rRNA introns, odd ribosomes, and small enigmatic genomes across a large radiation of phyla.</title>
        <authorList>
            <person name="Brown C.T."/>
            <person name="Hug L.A."/>
            <person name="Thomas B.C."/>
            <person name="Sharon I."/>
            <person name="Castelle C.J."/>
            <person name="Singh A."/>
            <person name="Wilkins M.J."/>
            <person name="Williams K.H."/>
            <person name="Banfield J.F."/>
        </authorList>
    </citation>
    <scope>NUCLEOTIDE SEQUENCE [LARGE SCALE GENOMIC DNA]</scope>
</reference>
<dbReference type="Proteomes" id="UP000033860">
    <property type="component" value="Unassembled WGS sequence"/>
</dbReference>